<dbReference type="InterPro" id="IPR050706">
    <property type="entry name" value="Cyclic-di-GMP_PDE-like"/>
</dbReference>
<evidence type="ECO:0000313" key="3">
    <source>
        <dbReference type="EMBL" id="MBS7456501.1"/>
    </source>
</evidence>
<name>A0AAP2CA93_9GAMM</name>
<reference evidence="3 4" key="1">
    <citation type="journal article" date="2021" name="Microbiol. Resour. Announc.">
        <title>Draft Genome Sequence of Coralloluteibacterium stylophorae LMG 29479T.</title>
        <authorList>
            <person name="Karlyshev A.V."/>
            <person name="Kudryashova E.B."/>
            <person name="Ariskina E.V."/>
            <person name="Conroy A.P."/>
            <person name="Abidueva E.Y."/>
        </authorList>
    </citation>
    <scope>NUCLEOTIDE SEQUENCE [LARGE SCALE GENOMIC DNA]</scope>
    <source>
        <strain evidence="3 4">LMG 29479</strain>
    </source>
</reference>
<dbReference type="SUPFAM" id="SSF141868">
    <property type="entry name" value="EAL domain-like"/>
    <property type="match status" value="1"/>
</dbReference>
<dbReference type="AlphaFoldDB" id="A0AAP2CA93"/>
<evidence type="ECO:0000259" key="1">
    <source>
        <dbReference type="PROSITE" id="PS50883"/>
    </source>
</evidence>
<dbReference type="Gene3D" id="3.30.70.270">
    <property type="match status" value="1"/>
</dbReference>
<dbReference type="EMBL" id="JAGQFT020000003">
    <property type="protein sequence ID" value="MBS7456501.1"/>
    <property type="molecule type" value="Genomic_DNA"/>
</dbReference>
<keyword evidence="4" id="KW-1185">Reference proteome</keyword>
<dbReference type="InterPro" id="IPR035919">
    <property type="entry name" value="EAL_sf"/>
</dbReference>
<dbReference type="GO" id="GO:0071111">
    <property type="term" value="F:cyclic-guanylate-specific phosphodiesterase activity"/>
    <property type="evidence" value="ECO:0007669"/>
    <property type="project" value="InterPro"/>
</dbReference>
<dbReference type="PROSITE" id="PS50887">
    <property type="entry name" value="GGDEF"/>
    <property type="match status" value="1"/>
</dbReference>
<comment type="caution">
    <text evidence="3">The sequence shown here is derived from an EMBL/GenBank/DDBJ whole genome shotgun (WGS) entry which is preliminary data.</text>
</comment>
<dbReference type="CDD" id="cd01948">
    <property type="entry name" value="EAL"/>
    <property type="match status" value="1"/>
</dbReference>
<gene>
    <name evidence="3" type="ORF">KB893_005035</name>
</gene>
<dbReference type="Pfam" id="PF00990">
    <property type="entry name" value="GGDEF"/>
    <property type="match status" value="1"/>
</dbReference>
<protein>
    <submittedName>
        <fullName evidence="3">EAL domain-containing protein</fullName>
    </submittedName>
</protein>
<dbReference type="InterPro" id="IPR001633">
    <property type="entry name" value="EAL_dom"/>
</dbReference>
<dbReference type="SMART" id="SM00052">
    <property type="entry name" value="EAL"/>
    <property type="match status" value="1"/>
</dbReference>
<dbReference type="PANTHER" id="PTHR33121:SF70">
    <property type="entry name" value="SIGNALING PROTEIN YKOW"/>
    <property type="match status" value="1"/>
</dbReference>
<dbReference type="PANTHER" id="PTHR33121">
    <property type="entry name" value="CYCLIC DI-GMP PHOSPHODIESTERASE PDEF"/>
    <property type="match status" value="1"/>
</dbReference>
<proteinExistence type="predicted"/>
<evidence type="ECO:0000313" key="4">
    <source>
        <dbReference type="Proteomes" id="UP000675747"/>
    </source>
</evidence>
<dbReference type="RefSeq" id="WP_213173505.1">
    <property type="nucleotide sequence ID" value="NZ_JAGQFT020000003.1"/>
</dbReference>
<feature type="domain" description="GGDEF" evidence="2">
    <location>
        <begin position="28"/>
        <end position="162"/>
    </location>
</feature>
<organism evidence="3 4">
    <name type="scientific">Coralloluteibacterium stylophorae</name>
    <dbReference type="NCBI Taxonomy" id="1776034"/>
    <lineage>
        <taxon>Bacteria</taxon>
        <taxon>Pseudomonadati</taxon>
        <taxon>Pseudomonadota</taxon>
        <taxon>Gammaproteobacteria</taxon>
        <taxon>Lysobacterales</taxon>
        <taxon>Lysobacteraceae</taxon>
        <taxon>Coralloluteibacterium</taxon>
    </lineage>
</organism>
<dbReference type="PROSITE" id="PS50883">
    <property type="entry name" value="EAL"/>
    <property type="match status" value="1"/>
</dbReference>
<feature type="domain" description="EAL" evidence="1">
    <location>
        <begin position="165"/>
        <end position="418"/>
    </location>
</feature>
<evidence type="ECO:0000259" key="2">
    <source>
        <dbReference type="PROSITE" id="PS50887"/>
    </source>
</evidence>
<dbReference type="InterPro" id="IPR000160">
    <property type="entry name" value="GGDEF_dom"/>
</dbReference>
<dbReference type="Pfam" id="PF00563">
    <property type="entry name" value="EAL"/>
    <property type="match status" value="1"/>
</dbReference>
<sequence length="423" mass="45442">MADAGSPPSARTETFEAVAAALAAAPDATVGLVVLRVGRLGALGAMIGYASIDEAEAKILTQMQLVLRVGDRVFRIREGEYAAVLANLRSRNHVLLAANRLVRDFQQPLLLASGPVTLNAVAGAAAAPVDATAPEPLYRCADLACLAAEREETRTALYRPEEGAVRIEHAELHEAVAGNQLQVHLQPFVEVASRRIIGAESLARWTSARLGPVRPDQFITFAERTGLIGELTRWSINATLRLCAEVLRSPEAPLVSINLSPRVLIAPGFEQLITGALTFWNVPATSVLLEVTETALMEDPERCVAVMTRLRDRGLRIAIDDFGVGQASLSYLKRLPASKLKIDRTFIMDVVGDDRGARLVHSIIDLAHRLGLQVVAEGVEDEATLLRLAEMGCDLVQGYHTGRPAPAAEVLPLLVQAAPAPAR</sequence>
<dbReference type="SUPFAM" id="SSF55073">
    <property type="entry name" value="Nucleotide cyclase"/>
    <property type="match status" value="1"/>
</dbReference>
<accession>A0AAP2CA93</accession>
<dbReference type="InterPro" id="IPR029787">
    <property type="entry name" value="Nucleotide_cyclase"/>
</dbReference>
<dbReference type="Gene3D" id="3.20.20.450">
    <property type="entry name" value="EAL domain"/>
    <property type="match status" value="1"/>
</dbReference>
<dbReference type="SMART" id="SM00267">
    <property type="entry name" value="GGDEF"/>
    <property type="match status" value="1"/>
</dbReference>
<dbReference type="InterPro" id="IPR043128">
    <property type="entry name" value="Rev_trsase/Diguanyl_cyclase"/>
</dbReference>
<dbReference type="Proteomes" id="UP000675747">
    <property type="component" value="Unassembled WGS sequence"/>
</dbReference>